<sequence>MDKAKLAVAGPLSLGKSLFANPTYSLPQYSAQWALPSQTSHDKPTDKRRSNLRLLMTSLILDRDDIRTILHLDCLRLRTCNARTDSTDADLHALLGAVERIEFCVIALQETNSRRSHVRQMSDTRVHFSLPERRSCREM</sequence>
<gene>
    <name evidence="1" type="primary">Necator_chrIV.g15000</name>
    <name evidence="1" type="ORF">RB195_001705</name>
</gene>
<dbReference type="EMBL" id="JAVFWL010000004">
    <property type="protein sequence ID" value="KAK6749262.1"/>
    <property type="molecule type" value="Genomic_DNA"/>
</dbReference>
<proteinExistence type="predicted"/>
<keyword evidence="2" id="KW-1185">Reference proteome</keyword>
<reference evidence="1 2" key="1">
    <citation type="submission" date="2023-08" db="EMBL/GenBank/DDBJ databases">
        <title>A Necator americanus chromosomal reference genome.</title>
        <authorList>
            <person name="Ilik V."/>
            <person name="Petrzelkova K.J."/>
            <person name="Pardy F."/>
            <person name="Fuh T."/>
            <person name="Niatou-Singa F.S."/>
            <person name="Gouil Q."/>
            <person name="Baker L."/>
            <person name="Ritchie M.E."/>
            <person name="Jex A.R."/>
            <person name="Gazzola D."/>
            <person name="Li H."/>
            <person name="Toshio Fujiwara R."/>
            <person name="Zhan B."/>
            <person name="Aroian R.V."/>
            <person name="Pafco B."/>
            <person name="Schwarz E.M."/>
        </authorList>
    </citation>
    <scope>NUCLEOTIDE SEQUENCE [LARGE SCALE GENOMIC DNA]</scope>
    <source>
        <strain evidence="1 2">Aroian</strain>
        <tissue evidence="1">Whole animal</tissue>
    </source>
</reference>
<dbReference type="Proteomes" id="UP001303046">
    <property type="component" value="Unassembled WGS sequence"/>
</dbReference>
<evidence type="ECO:0000313" key="1">
    <source>
        <dbReference type="EMBL" id="KAK6749262.1"/>
    </source>
</evidence>
<name>A0ABR1DFY6_NECAM</name>
<evidence type="ECO:0000313" key="2">
    <source>
        <dbReference type="Proteomes" id="UP001303046"/>
    </source>
</evidence>
<organism evidence="1 2">
    <name type="scientific">Necator americanus</name>
    <name type="common">Human hookworm</name>
    <dbReference type="NCBI Taxonomy" id="51031"/>
    <lineage>
        <taxon>Eukaryota</taxon>
        <taxon>Metazoa</taxon>
        <taxon>Ecdysozoa</taxon>
        <taxon>Nematoda</taxon>
        <taxon>Chromadorea</taxon>
        <taxon>Rhabditida</taxon>
        <taxon>Rhabditina</taxon>
        <taxon>Rhabditomorpha</taxon>
        <taxon>Strongyloidea</taxon>
        <taxon>Ancylostomatidae</taxon>
        <taxon>Bunostominae</taxon>
        <taxon>Necator</taxon>
    </lineage>
</organism>
<comment type="caution">
    <text evidence="1">The sequence shown here is derived from an EMBL/GenBank/DDBJ whole genome shotgun (WGS) entry which is preliminary data.</text>
</comment>
<accession>A0ABR1DFY6</accession>
<evidence type="ECO:0008006" key="3">
    <source>
        <dbReference type="Google" id="ProtNLM"/>
    </source>
</evidence>
<protein>
    <recommendedName>
        <fullName evidence="3">Endonuclease/exonuclease/phosphatase domain-containing protein</fullName>
    </recommendedName>
</protein>